<organism evidence="1 4">
    <name type="scientific">Phytophthora cactorum</name>
    <dbReference type="NCBI Taxonomy" id="29920"/>
    <lineage>
        <taxon>Eukaryota</taxon>
        <taxon>Sar</taxon>
        <taxon>Stramenopiles</taxon>
        <taxon>Oomycota</taxon>
        <taxon>Peronosporomycetes</taxon>
        <taxon>Peronosporales</taxon>
        <taxon>Peronosporaceae</taxon>
        <taxon>Phytophthora</taxon>
    </lineage>
</organism>
<dbReference type="Proteomes" id="UP000760860">
    <property type="component" value="Unassembled WGS sequence"/>
</dbReference>
<comment type="caution">
    <text evidence="1">The sequence shown here is derived from an EMBL/GenBank/DDBJ whole genome shotgun (WGS) entry which is preliminary data.</text>
</comment>
<evidence type="ECO:0000313" key="2">
    <source>
        <dbReference type="EMBL" id="KAG2954005.1"/>
    </source>
</evidence>
<accession>A0A8T0ZWE2</accession>
<name>A0A8T0ZWE2_9STRA</name>
<evidence type="ECO:0000313" key="1">
    <source>
        <dbReference type="EMBL" id="KAG2867360.1"/>
    </source>
</evidence>
<evidence type="ECO:0000313" key="3">
    <source>
        <dbReference type="EMBL" id="KAG3227307.1"/>
    </source>
</evidence>
<dbReference type="EMBL" id="RCMG01000026">
    <property type="protein sequence ID" value="KAG2867360.1"/>
    <property type="molecule type" value="Genomic_DNA"/>
</dbReference>
<proteinExistence type="predicted"/>
<dbReference type="EMBL" id="RCMV01000037">
    <property type="protein sequence ID" value="KAG3227307.1"/>
    <property type="molecule type" value="Genomic_DNA"/>
</dbReference>
<dbReference type="EMBL" id="RCMK01000018">
    <property type="protein sequence ID" value="KAG2954005.1"/>
    <property type="molecule type" value="Genomic_DNA"/>
</dbReference>
<evidence type="ECO:0000313" key="4">
    <source>
        <dbReference type="Proteomes" id="UP000735874"/>
    </source>
</evidence>
<dbReference type="AlphaFoldDB" id="A0A8T0ZWE2"/>
<sequence>MGALGKGSATCSCMEHSSEKIGASALTGIGVQFGLAARSPSCTQAPLLTHAAASFKCRRAKGILSSSPAAEPPS</sequence>
<dbReference type="Proteomes" id="UP000736787">
    <property type="component" value="Unassembled WGS sequence"/>
</dbReference>
<protein>
    <submittedName>
        <fullName evidence="1">Uncharacterized protein</fullName>
    </submittedName>
</protein>
<dbReference type="Proteomes" id="UP000735874">
    <property type="component" value="Unassembled WGS sequence"/>
</dbReference>
<reference evidence="1" key="1">
    <citation type="submission" date="2018-10" db="EMBL/GenBank/DDBJ databases">
        <title>Effector identification in a new, highly contiguous assembly of the strawberry crown rot pathogen Phytophthora cactorum.</title>
        <authorList>
            <person name="Armitage A.D."/>
            <person name="Nellist C.F."/>
            <person name="Bates H."/>
            <person name="Vickerstaff R.J."/>
            <person name="Harrison R.J."/>
        </authorList>
    </citation>
    <scope>NUCLEOTIDE SEQUENCE</scope>
    <source>
        <strain evidence="1">15-7</strain>
        <strain evidence="2">4040</strain>
        <strain evidence="3">P421</strain>
    </source>
</reference>
<gene>
    <name evidence="1" type="ORF">PC113_g2057</name>
    <name evidence="2" type="ORF">PC117_g1559</name>
    <name evidence="3" type="ORF">PC129_g2100</name>
</gene>